<keyword evidence="3" id="KW-0808">Transferase</keyword>
<keyword evidence="4" id="KW-0949">S-adenosyl-L-methionine</keyword>
<comment type="similarity">
    <text evidence="7">Belongs to the autoinducer synthase family.</text>
</comment>
<dbReference type="PROSITE" id="PS00949">
    <property type="entry name" value="AUTOINDUCER_SYNTH_1"/>
    <property type="match status" value="1"/>
</dbReference>
<proteinExistence type="inferred from homology"/>
<evidence type="ECO:0000256" key="5">
    <source>
        <dbReference type="ARBA" id="ARBA00022929"/>
    </source>
</evidence>
<protein>
    <recommendedName>
        <fullName evidence="1">acyl-homoserine-lactone synthase</fullName>
        <ecNumber evidence="1">2.3.1.184</ecNumber>
    </recommendedName>
</protein>
<dbReference type="GO" id="GO:0007165">
    <property type="term" value="P:signal transduction"/>
    <property type="evidence" value="ECO:0007669"/>
    <property type="project" value="TreeGrafter"/>
</dbReference>
<dbReference type="GO" id="GO:0061579">
    <property type="term" value="F:N-acyl homoserine lactone synthase activity"/>
    <property type="evidence" value="ECO:0007669"/>
    <property type="project" value="UniProtKB-EC"/>
</dbReference>
<keyword evidence="5 7" id="KW-0071">Autoinducer synthesis</keyword>
<evidence type="ECO:0000256" key="6">
    <source>
        <dbReference type="ARBA" id="ARBA00048576"/>
    </source>
</evidence>
<dbReference type="PANTHER" id="PTHR39322:SF1">
    <property type="entry name" value="ISOVALERYL-HOMOSERINE LACTONE SYNTHASE"/>
    <property type="match status" value="1"/>
</dbReference>
<organism evidence="8 9">
    <name type="scientific">Limimaricola pyoseonensis</name>
    <dbReference type="NCBI Taxonomy" id="521013"/>
    <lineage>
        <taxon>Bacteria</taxon>
        <taxon>Pseudomonadati</taxon>
        <taxon>Pseudomonadota</taxon>
        <taxon>Alphaproteobacteria</taxon>
        <taxon>Rhodobacterales</taxon>
        <taxon>Paracoccaceae</taxon>
        <taxon>Limimaricola</taxon>
    </lineage>
</organism>
<dbReference type="GO" id="GO:0009372">
    <property type="term" value="P:quorum sensing"/>
    <property type="evidence" value="ECO:0007669"/>
    <property type="project" value="UniProtKB-UniRule"/>
</dbReference>
<evidence type="ECO:0000313" key="8">
    <source>
        <dbReference type="EMBL" id="SDF42329.1"/>
    </source>
</evidence>
<dbReference type="PROSITE" id="PS51187">
    <property type="entry name" value="AUTOINDUCER_SYNTH_2"/>
    <property type="match status" value="1"/>
</dbReference>
<accession>A0A1G7KZZ4</accession>
<dbReference type="InterPro" id="IPR018311">
    <property type="entry name" value="Autoind_synth_CS"/>
</dbReference>
<evidence type="ECO:0000256" key="7">
    <source>
        <dbReference type="PROSITE-ProRule" id="PRU00533"/>
    </source>
</evidence>
<comment type="catalytic activity">
    <reaction evidence="6">
        <text>a fatty acyl-[ACP] + S-adenosyl-L-methionine = an N-acyl-L-homoserine lactone + S-methyl-5'-thioadenosine + holo-[ACP] + H(+)</text>
        <dbReference type="Rhea" id="RHEA:10096"/>
        <dbReference type="Rhea" id="RHEA-COMP:9685"/>
        <dbReference type="Rhea" id="RHEA-COMP:14125"/>
        <dbReference type="ChEBI" id="CHEBI:15378"/>
        <dbReference type="ChEBI" id="CHEBI:17509"/>
        <dbReference type="ChEBI" id="CHEBI:55474"/>
        <dbReference type="ChEBI" id="CHEBI:59789"/>
        <dbReference type="ChEBI" id="CHEBI:64479"/>
        <dbReference type="ChEBI" id="CHEBI:138651"/>
        <dbReference type="EC" id="2.3.1.184"/>
    </reaction>
</comment>
<dbReference type="EMBL" id="FNAT01000014">
    <property type="protein sequence ID" value="SDF42329.1"/>
    <property type="molecule type" value="Genomic_DNA"/>
</dbReference>
<dbReference type="PANTHER" id="PTHR39322">
    <property type="entry name" value="ACYL-HOMOSERINE-LACTONE SYNTHASE"/>
    <property type="match status" value="1"/>
</dbReference>
<dbReference type="OrthoDB" id="6169313at2"/>
<dbReference type="Proteomes" id="UP000198922">
    <property type="component" value="Unassembled WGS sequence"/>
</dbReference>
<dbReference type="SUPFAM" id="SSF55729">
    <property type="entry name" value="Acyl-CoA N-acyltransferases (Nat)"/>
    <property type="match status" value="1"/>
</dbReference>
<reference evidence="9" key="1">
    <citation type="submission" date="2016-10" db="EMBL/GenBank/DDBJ databases">
        <authorList>
            <person name="Varghese N."/>
            <person name="Submissions S."/>
        </authorList>
    </citation>
    <scope>NUCLEOTIDE SEQUENCE [LARGE SCALE GENOMIC DNA]</scope>
    <source>
        <strain evidence="9">DSM 21424</strain>
    </source>
</reference>
<name>A0A1G7KZZ4_9RHOB</name>
<sequence>MHSTTLSFANMHNHGELFANILRARRESFILKNRWDLPETMGMEYDQYDTPVSRWVAVHNDAGQVLAGVRMTPTTARCGIYSYMIRDAQRGLLESIPSDLLFSDAPVKEGTWEVTRGFVARDIPAAVRQKVRMRLVMQMLRTSREEGIRRMVALLPSNWNRWAGRCQLEMDPAGRVMNMGGIDYQAVWIDFSTQMH</sequence>
<evidence type="ECO:0000256" key="2">
    <source>
        <dbReference type="ARBA" id="ARBA00022654"/>
    </source>
</evidence>
<dbReference type="InterPro" id="IPR016181">
    <property type="entry name" value="Acyl_CoA_acyltransferase"/>
</dbReference>
<evidence type="ECO:0000313" key="9">
    <source>
        <dbReference type="Proteomes" id="UP000198922"/>
    </source>
</evidence>
<evidence type="ECO:0000256" key="4">
    <source>
        <dbReference type="ARBA" id="ARBA00022691"/>
    </source>
</evidence>
<evidence type="ECO:0000256" key="3">
    <source>
        <dbReference type="ARBA" id="ARBA00022679"/>
    </source>
</evidence>
<keyword evidence="9" id="KW-1185">Reference proteome</keyword>
<keyword evidence="2 7" id="KW-0673">Quorum sensing</keyword>
<gene>
    <name evidence="8" type="ORF">SAMN04488567_0337</name>
</gene>
<dbReference type="RefSeq" id="WP_090115176.1">
    <property type="nucleotide sequence ID" value="NZ_FNAT01000014.1"/>
</dbReference>
<dbReference type="InterPro" id="IPR001690">
    <property type="entry name" value="Autoind_synthase"/>
</dbReference>
<dbReference type="STRING" id="521013.SAMN04488567_0337"/>
<dbReference type="Pfam" id="PF00765">
    <property type="entry name" value="Autoind_synth"/>
    <property type="match status" value="1"/>
</dbReference>
<evidence type="ECO:0000256" key="1">
    <source>
        <dbReference type="ARBA" id="ARBA00012340"/>
    </source>
</evidence>
<dbReference type="Gene3D" id="3.40.630.30">
    <property type="match status" value="1"/>
</dbReference>
<dbReference type="AlphaFoldDB" id="A0A1G7KZZ4"/>
<dbReference type="EC" id="2.3.1.184" evidence="1"/>